<dbReference type="RefSeq" id="WP_221861074.1">
    <property type="nucleotide sequence ID" value="NZ_JAIKTU010000007.1"/>
</dbReference>
<gene>
    <name evidence="5" type="ORF">K5V21_09560</name>
</gene>
<evidence type="ECO:0000256" key="2">
    <source>
        <dbReference type="ARBA" id="ARBA00022448"/>
    </source>
</evidence>
<proteinExistence type="inferred from homology"/>
<protein>
    <submittedName>
        <fullName evidence="5">ABC transporter substrate-binding protein</fullName>
    </submittedName>
</protein>
<dbReference type="InterPro" id="IPR006059">
    <property type="entry name" value="SBP"/>
</dbReference>
<feature type="transmembrane region" description="Helical" evidence="4">
    <location>
        <begin position="7"/>
        <end position="25"/>
    </location>
</feature>
<keyword evidence="6" id="KW-1185">Reference proteome</keyword>
<evidence type="ECO:0000313" key="5">
    <source>
        <dbReference type="EMBL" id="MBY0755706.1"/>
    </source>
</evidence>
<reference evidence="5 6" key="1">
    <citation type="journal article" date="2021" name="Cell Host Microbe">
        <title>in vivo commensal control of Clostridioides difficile virulence.</title>
        <authorList>
            <person name="Girinathan B.P."/>
            <person name="Dibenedetto N."/>
            <person name="Worley J.N."/>
            <person name="Peltier J."/>
            <person name="Arrieta-Ortiz M.L."/>
            <person name="Rupa Christinal Immanuel S."/>
            <person name="Lavin R."/>
            <person name="Delaney M.L."/>
            <person name="Cummins C."/>
            <person name="Hoffmann M."/>
            <person name="Luo Y."/>
            <person name="Gonzalez-Escalona N."/>
            <person name="Allard M."/>
            <person name="Onderdonk A.B."/>
            <person name="Gerber G.K."/>
            <person name="Sonenshein A.L."/>
            <person name="Baliga N."/>
            <person name="Dupuy B."/>
            <person name="Bry L."/>
        </authorList>
    </citation>
    <scope>NUCLEOTIDE SEQUENCE [LARGE SCALE GENOMIC DNA]</scope>
    <source>
        <strain evidence="5 6">DSM 599</strain>
    </source>
</reference>
<accession>A0ABS7KY23</accession>
<evidence type="ECO:0000256" key="4">
    <source>
        <dbReference type="SAM" id="Phobius"/>
    </source>
</evidence>
<keyword evidence="4" id="KW-0472">Membrane</keyword>
<comment type="similarity">
    <text evidence="1">Belongs to the bacterial solute-binding protein 1 family.</text>
</comment>
<keyword evidence="4" id="KW-1133">Transmembrane helix</keyword>
<dbReference type="PANTHER" id="PTHR30061:SF50">
    <property type="entry name" value="MALTOSE_MALTODEXTRIN-BINDING PERIPLASMIC PROTEIN"/>
    <property type="match status" value="1"/>
</dbReference>
<keyword evidence="2" id="KW-0813">Transport</keyword>
<sequence length="377" mass="43427">MNGKIRTVLIFIITIVVSVVIINYFSDDKHNKITGEITIWANNHTYDYLDELAKDYMKNNKRATIKIENINNNEYFNKIVNLNKKDVPNIVLFNSEELTSLMKEKKIKPEDQSNLINTYKMNFSSSRLQEVMIDGKLIAVPLTSRPLVMYLREDVLKEYGYSSSDINTWNDLVKVSEDIYKKSKGKYRALNGTGQDYNDLRTLLIMQNMQYESDKDKIIKNVEKNLKDFNEKNIITKNNHERYFAKISSINGMKSIEGLETKCIWTANNPPAAKVGSNRFFVAQGENLVVLNNAEDKELINSFLEYVSNNTNIALKYALDGSLFPSYIYAYKSNKVEEIVKNFEGKSPLVVMSNISKKAPKINNYNLYKEIEGNLVN</sequence>
<keyword evidence="4" id="KW-0812">Transmembrane</keyword>
<comment type="caution">
    <text evidence="5">The sequence shown here is derived from an EMBL/GenBank/DDBJ whole genome shotgun (WGS) entry which is preliminary data.</text>
</comment>
<dbReference type="EMBL" id="JAIKTU010000007">
    <property type="protein sequence ID" value="MBY0755706.1"/>
    <property type="molecule type" value="Genomic_DNA"/>
</dbReference>
<evidence type="ECO:0000313" key="6">
    <source>
        <dbReference type="Proteomes" id="UP001299068"/>
    </source>
</evidence>
<dbReference type="Pfam" id="PF13416">
    <property type="entry name" value="SBP_bac_8"/>
    <property type="match status" value="1"/>
</dbReference>
<organism evidence="5 6">
    <name type="scientific">Clostridium sardiniense</name>
    <name type="common">Clostridium absonum</name>
    <dbReference type="NCBI Taxonomy" id="29369"/>
    <lineage>
        <taxon>Bacteria</taxon>
        <taxon>Bacillati</taxon>
        <taxon>Bacillota</taxon>
        <taxon>Clostridia</taxon>
        <taxon>Eubacteriales</taxon>
        <taxon>Clostridiaceae</taxon>
        <taxon>Clostridium</taxon>
    </lineage>
</organism>
<name>A0ABS7KY23_CLOSR</name>
<dbReference type="SUPFAM" id="SSF53850">
    <property type="entry name" value="Periplasmic binding protein-like II"/>
    <property type="match status" value="1"/>
</dbReference>
<evidence type="ECO:0000256" key="3">
    <source>
        <dbReference type="ARBA" id="ARBA00022729"/>
    </source>
</evidence>
<dbReference type="PANTHER" id="PTHR30061">
    <property type="entry name" value="MALTOSE-BINDING PERIPLASMIC PROTEIN"/>
    <property type="match status" value="1"/>
</dbReference>
<evidence type="ECO:0000256" key="1">
    <source>
        <dbReference type="ARBA" id="ARBA00008520"/>
    </source>
</evidence>
<dbReference type="Proteomes" id="UP001299068">
    <property type="component" value="Unassembled WGS sequence"/>
</dbReference>
<keyword evidence="3" id="KW-0732">Signal</keyword>
<dbReference type="Gene3D" id="3.40.190.10">
    <property type="entry name" value="Periplasmic binding protein-like II"/>
    <property type="match status" value="1"/>
</dbReference>